<sequence>MKLSIVILNYNVRYFLELCLKSVEAAIKTIDAEIIVVDNNSKDDSCNMVKALFPKVKLIKNTDNLGFSKGNNIGVKRAEGEYICILNPDTVVPEDCFVKLLDFADSQSNLGIVGCQLIDGKAQFLPESKRNIPTPIVALKKLFGKDSGYYANKLDTNDIGACDILVGALMVIPKTVYDKVAGFDEDYFMYGEDVDLSYKCLKNGFTNYYYGKTIVIHFKGESTLKDANYAKRFYGAMQIFYKKHFKGNILFNGLVWLGLKLAYVFRKPSRPREEFHEQTYVFTEQLQEALRRILVEPVHVHSQLNTPIEDNSLVIYDLSKFQIKAVIADMIEKKQKFRIRFRFLPRNSTFILGSDSSVSRGEVLQF</sequence>
<evidence type="ECO:0000313" key="3">
    <source>
        <dbReference type="Proteomes" id="UP000216840"/>
    </source>
</evidence>
<dbReference type="Pfam" id="PF00535">
    <property type="entry name" value="Glycos_transf_2"/>
    <property type="match status" value="1"/>
</dbReference>
<protein>
    <submittedName>
        <fullName evidence="2">Glycosyl transferase family 2</fullName>
    </submittedName>
</protein>
<dbReference type="CDD" id="cd04186">
    <property type="entry name" value="GT_2_like_c"/>
    <property type="match status" value="1"/>
</dbReference>
<name>A0A265UQF9_9FLAO</name>
<dbReference type="InterPro" id="IPR029044">
    <property type="entry name" value="Nucleotide-diphossugar_trans"/>
</dbReference>
<keyword evidence="3" id="KW-1185">Reference proteome</keyword>
<evidence type="ECO:0000313" key="2">
    <source>
        <dbReference type="EMBL" id="OZV67518.1"/>
    </source>
</evidence>
<dbReference type="Proteomes" id="UP000216840">
    <property type="component" value="Unassembled WGS sequence"/>
</dbReference>
<dbReference type="PANTHER" id="PTHR43179:SF7">
    <property type="entry name" value="RHAMNOSYLTRANSFERASE WBBL"/>
    <property type="match status" value="1"/>
</dbReference>
<dbReference type="PANTHER" id="PTHR43179">
    <property type="entry name" value="RHAMNOSYLTRANSFERASE WBBL"/>
    <property type="match status" value="1"/>
</dbReference>
<dbReference type="SUPFAM" id="SSF53448">
    <property type="entry name" value="Nucleotide-diphospho-sugar transferases"/>
    <property type="match status" value="1"/>
</dbReference>
<dbReference type="AlphaFoldDB" id="A0A265UQF9"/>
<proteinExistence type="predicted"/>
<reference evidence="2 3" key="1">
    <citation type="submission" date="2017-05" db="EMBL/GenBank/DDBJ databases">
        <title>The draft genome sequence of Idiomarina salinarum WNB302.</title>
        <authorList>
            <person name="Sun Y."/>
            <person name="Chen B."/>
            <person name="Du Z."/>
        </authorList>
    </citation>
    <scope>NUCLEOTIDE SEQUENCE [LARGE SCALE GENOMIC DNA]</scope>
    <source>
        <strain evidence="2 3">WNB302</strain>
    </source>
</reference>
<evidence type="ECO:0000259" key="1">
    <source>
        <dbReference type="Pfam" id="PF00535"/>
    </source>
</evidence>
<dbReference type="GO" id="GO:0016740">
    <property type="term" value="F:transferase activity"/>
    <property type="evidence" value="ECO:0007669"/>
    <property type="project" value="UniProtKB-KW"/>
</dbReference>
<gene>
    <name evidence="2" type="ORF">CA834_11240</name>
</gene>
<accession>A0A265UQF9</accession>
<comment type="caution">
    <text evidence="2">The sequence shown here is derived from an EMBL/GenBank/DDBJ whole genome shotgun (WGS) entry which is preliminary data.</text>
</comment>
<keyword evidence="2" id="KW-0808">Transferase</keyword>
<dbReference type="OrthoDB" id="9771846at2"/>
<organism evidence="2 3">
    <name type="scientific">Winogradskyella aurantia</name>
    <dbReference type="NCBI Taxonomy" id="1915063"/>
    <lineage>
        <taxon>Bacteria</taxon>
        <taxon>Pseudomonadati</taxon>
        <taxon>Bacteroidota</taxon>
        <taxon>Flavobacteriia</taxon>
        <taxon>Flavobacteriales</taxon>
        <taxon>Flavobacteriaceae</taxon>
        <taxon>Winogradskyella</taxon>
    </lineage>
</organism>
<dbReference type="EMBL" id="NGJN01000006">
    <property type="protein sequence ID" value="OZV67518.1"/>
    <property type="molecule type" value="Genomic_DNA"/>
</dbReference>
<feature type="domain" description="Glycosyltransferase 2-like" evidence="1">
    <location>
        <begin position="4"/>
        <end position="125"/>
    </location>
</feature>
<dbReference type="RefSeq" id="WP_094968815.1">
    <property type="nucleotide sequence ID" value="NZ_NGJN01000006.1"/>
</dbReference>
<dbReference type="Gene3D" id="3.90.550.10">
    <property type="entry name" value="Spore Coat Polysaccharide Biosynthesis Protein SpsA, Chain A"/>
    <property type="match status" value="1"/>
</dbReference>
<dbReference type="InterPro" id="IPR001173">
    <property type="entry name" value="Glyco_trans_2-like"/>
</dbReference>